<name>A0A3A3G480_9BURK</name>
<evidence type="ECO:0000313" key="3">
    <source>
        <dbReference type="EMBL" id="RJG03297.1"/>
    </source>
</evidence>
<reference evidence="4" key="1">
    <citation type="submission" date="2018-09" db="EMBL/GenBank/DDBJ databases">
        <authorList>
            <person name="Zhu H."/>
        </authorList>
    </citation>
    <scope>NUCLEOTIDE SEQUENCE [LARGE SCALE GENOMIC DNA]</scope>
    <source>
        <strain evidence="4">K1S02-23</strain>
    </source>
</reference>
<dbReference type="Pfam" id="PF03480">
    <property type="entry name" value="DctP"/>
    <property type="match status" value="1"/>
</dbReference>
<dbReference type="RefSeq" id="WP_119786792.1">
    <property type="nucleotide sequence ID" value="NZ_QYUQ01000002.1"/>
</dbReference>
<evidence type="ECO:0000313" key="4">
    <source>
        <dbReference type="Proteomes" id="UP000266327"/>
    </source>
</evidence>
<sequence length="337" mass="36379">MRKLGFAKCMATAAFALLGSAVQAEPLIVTTNLTPGHWASTQGAEPWMKCVKETTKGGVDFKYFPSGQLANFFQSLNAVNKGLAQISYIVVPAQSDKLPLAGITLLPGLGSNVVHLTAATRAVLDGNGPIAREYAQNRIVPLMINIFPPYQMMSRKEPFDTLQSLQGRRISTGGGTLMVTLASTGATAVESAAADVYMGLQQGTVDGTMLSMASVKPYNLQEVIKSTSGNGNFGVANGIWSIDSGVWAKLPNDHKAALRECGLKVEKELAKWIDNSMDQVKKELKAGGVKVYDYSDTEIAKIEKKLEVARESYVNRLVKRGLPAKEAYEEYLAALRK</sequence>
<dbReference type="Gene3D" id="3.40.190.170">
    <property type="entry name" value="Bacterial extracellular solute-binding protein, family 7"/>
    <property type="match status" value="1"/>
</dbReference>
<dbReference type="AlphaFoldDB" id="A0A3A3G480"/>
<dbReference type="PANTHER" id="PTHR33376">
    <property type="match status" value="1"/>
</dbReference>
<dbReference type="NCBIfam" id="NF037995">
    <property type="entry name" value="TRAP_S1"/>
    <property type="match status" value="1"/>
</dbReference>
<evidence type="ECO:0000256" key="2">
    <source>
        <dbReference type="SAM" id="SignalP"/>
    </source>
</evidence>
<dbReference type="OrthoDB" id="9177965at2"/>
<dbReference type="GO" id="GO:0055085">
    <property type="term" value="P:transmembrane transport"/>
    <property type="evidence" value="ECO:0007669"/>
    <property type="project" value="InterPro"/>
</dbReference>
<evidence type="ECO:0000256" key="1">
    <source>
        <dbReference type="ARBA" id="ARBA00022729"/>
    </source>
</evidence>
<dbReference type="InterPro" id="IPR038404">
    <property type="entry name" value="TRAP_DctP_sf"/>
</dbReference>
<protein>
    <submittedName>
        <fullName evidence="3">Uncharacterized protein</fullName>
    </submittedName>
</protein>
<proteinExistence type="predicted"/>
<dbReference type="InterPro" id="IPR018389">
    <property type="entry name" value="DctP_fam"/>
</dbReference>
<accession>A0A3A3G480</accession>
<comment type="caution">
    <text evidence="3">The sequence shown here is derived from an EMBL/GenBank/DDBJ whole genome shotgun (WGS) entry which is preliminary data.</text>
</comment>
<feature type="chain" id="PRO_5017355096" evidence="2">
    <location>
        <begin position="25"/>
        <end position="337"/>
    </location>
</feature>
<dbReference type="Proteomes" id="UP000266327">
    <property type="component" value="Unassembled WGS sequence"/>
</dbReference>
<keyword evidence="4" id="KW-1185">Reference proteome</keyword>
<feature type="signal peptide" evidence="2">
    <location>
        <begin position="1"/>
        <end position="24"/>
    </location>
</feature>
<dbReference type="PANTHER" id="PTHR33376:SF15">
    <property type="entry name" value="BLL6794 PROTEIN"/>
    <property type="match status" value="1"/>
</dbReference>
<keyword evidence="1 2" id="KW-0732">Signal</keyword>
<dbReference type="EMBL" id="QYUQ01000002">
    <property type="protein sequence ID" value="RJG03297.1"/>
    <property type="molecule type" value="Genomic_DNA"/>
</dbReference>
<gene>
    <name evidence="3" type="ORF">D3878_18290</name>
</gene>
<organism evidence="3 4">
    <name type="scientific">Noviherbaspirillum sedimenti</name>
    <dbReference type="NCBI Taxonomy" id="2320865"/>
    <lineage>
        <taxon>Bacteria</taxon>
        <taxon>Pseudomonadati</taxon>
        <taxon>Pseudomonadota</taxon>
        <taxon>Betaproteobacteria</taxon>
        <taxon>Burkholderiales</taxon>
        <taxon>Oxalobacteraceae</taxon>
        <taxon>Noviherbaspirillum</taxon>
    </lineage>
</organism>
<dbReference type="CDD" id="cd13601">
    <property type="entry name" value="PBP2_TRAP_DctP1_3_4_like"/>
    <property type="match status" value="1"/>
</dbReference>